<keyword evidence="6" id="KW-1185">Reference proteome</keyword>
<dbReference type="RefSeq" id="WP_262394589.1">
    <property type="nucleotide sequence ID" value="NZ_JACRTD010000002.1"/>
</dbReference>
<comment type="similarity">
    <text evidence="2">Belongs to the transketolase family.</text>
</comment>
<dbReference type="InterPro" id="IPR029061">
    <property type="entry name" value="THDP-binding"/>
</dbReference>
<comment type="cofactor">
    <cofactor evidence="1">
        <name>thiamine diphosphate</name>
        <dbReference type="ChEBI" id="CHEBI:58937"/>
    </cofactor>
</comment>
<dbReference type="Pfam" id="PF02779">
    <property type="entry name" value="Transket_pyr"/>
    <property type="match status" value="1"/>
</dbReference>
<dbReference type="PANTHER" id="PTHR43825:SF1">
    <property type="entry name" value="TRANSKETOLASE-LIKE PYRIMIDINE-BINDING DOMAIN-CONTAINING PROTEIN"/>
    <property type="match status" value="1"/>
</dbReference>
<dbReference type="InterPro" id="IPR051157">
    <property type="entry name" value="PDH/Transketolase"/>
</dbReference>
<dbReference type="PANTHER" id="PTHR43825">
    <property type="entry name" value="PYRUVATE DEHYDROGENASE E1 COMPONENT"/>
    <property type="match status" value="1"/>
</dbReference>
<dbReference type="SUPFAM" id="SSF52922">
    <property type="entry name" value="TK C-terminal domain-like"/>
    <property type="match status" value="1"/>
</dbReference>
<dbReference type="InterPro" id="IPR009014">
    <property type="entry name" value="Transketo_C/PFOR_II"/>
</dbReference>
<protein>
    <submittedName>
        <fullName evidence="5">Alpha-ketoacid dehydrogenase subunit beta</fullName>
    </submittedName>
</protein>
<dbReference type="Gene3D" id="3.40.50.970">
    <property type="match status" value="1"/>
</dbReference>
<comment type="caution">
    <text evidence="5">The sequence shown here is derived from an EMBL/GenBank/DDBJ whole genome shotgun (WGS) entry which is preliminary data.</text>
</comment>
<organism evidence="5 6">
    <name type="scientific">Youxingia wuxianensis</name>
    <dbReference type="NCBI Taxonomy" id="2763678"/>
    <lineage>
        <taxon>Bacteria</taxon>
        <taxon>Bacillati</taxon>
        <taxon>Bacillota</taxon>
        <taxon>Clostridia</taxon>
        <taxon>Eubacteriales</taxon>
        <taxon>Oscillospiraceae</taxon>
        <taxon>Youxingia</taxon>
    </lineage>
</organism>
<dbReference type="Proteomes" id="UP000623678">
    <property type="component" value="Unassembled WGS sequence"/>
</dbReference>
<evidence type="ECO:0000313" key="5">
    <source>
        <dbReference type="EMBL" id="MBC8584771.1"/>
    </source>
</evidence>
<name>A0A926ELF8_9FIRM</name>
<dbReference type="FunFam" id="3.40.50.970:FF:000129">
    <property type="entry name" value="Transketolase"/>
    <property type="match status" value="1"/>
</dbReference>
<dbReference type="CDD" id="cd07033">
    <property type="entry name" value="TPP_PYR_DXS_TK_like"/>
    <property type="match status" value="1"/>
</dbReference>
<evidence type="ECO:0000259" key="4">
    <source>
        <dbReference type="SMART" id="SM00861"/>
    </source>
</evidence>
<sequence length="321" mass="34816">MMLKERSKELGGELRDAYGAALSDLLKTNKKIMILDADLGGASFFIRFKKTHPEHFIDVGICEANMFGVAAGLSLAGYTPFVHTMAAFVTRRALDQLYLSCAYSKNTVNIYASDPGFCSGFDGGSHSAFEDLAIMRAIPNAIVCDPCDQVQLDWMVRTVAGINDGAVHYIRAYRKGVRQVYETGSQFQLGKGQVLMEGTDVLLVASGYLMSDALDAAESLREKGVSVEVIDPVTIKPFDEEIIAEHAKGKKLVCTFENHSVINGIGSAVADVLAKNGIGVPLLKVGIQDTFGQVGIIDLLKKEFKLTAQDLENNILQALEK</sequence>
<dbReference type="SMART" id="SM00861">
    <property type="entry name" value="Transket_pyr"/>
    <property type="match status" value="1"/>
</dbReference>
<dbReference type="InterPro" id="IPR005475">
    <property type="entry name" value="Transketolase-like_Pyr-bd"/>
</dbReference>
<dbReference type="Pfam" id="PF02780">
    <property type="entry name" value="Transketolase_C"/>
    <property type="match status" value="1"/>
</dbReference>
<evidence type="ECO:0000256" key="1">
    <source>
        <dbReference type="ARBA" id="ARBA00001964"/>
    </source>
</evidence>
<proteinExistence type="inferred from homology"/>
<dbReference type="EMBL" id="JACRTD010000002">
    <property type="protein sequence ID" value="MBC8584771.1"/>
    <property type="molecule type" value="Genomic_DNA"/>
</dbReference>
<dbReference type="Gene3D" id="3.40.50.920">
    <property type="match status" value="1"/>
</dbReference>
<dbReference type="AlphaFoldDB" id="A0A926ELF8"/>
<dbReference type="InterPro" id="IPR033248">
    <property type="entry name" value="Transketolase_C"/>
</dbReference>
<reference evidence="5" key="1">
    <citation type="submission" date="2020-08" db="EMBL/GenBank/DDBJ databases">
        <title>Genome public.</title>
        <authorList>
            <person name="Liu C."/>
            <person name="Sun Q."/>
        </authorList>
    </citation>
    <scope>NUCLEOTIDE SEQUENCE</scope>
    <source>
        <strain evidence="5">NSJ-64</strain>
    </source>
</reference>
<evidence type="ECO:0000256" key="2">
    <source>
        <dbReference type="ARBA" id="ARBA00007131"/>
    </source>
</evidence>
<dbReference type="SUPFAM" id="SSF52518">
    <property type="entry name" value="Thiamin diphosphate-binding fold (THDP-binding)"/>
    <property type="match status" value="1"/>
</dbReference>
<keyword evidence="3" id="KW-0786">Thiamine pyrophosphate</keyword>
<evidence type="ECO:0000313" key="6">
    <source>
        <dbReference type="Proteomes" id="UP000623678"/>
    </source>
</evidence>
<feature type="domain" description="Transketolase-like pyrimidine-binding" evidence="4">
    <location>
        <begin position="12"/>
        <end position="179"/>
    </location>
</feature>
<accession>A0A926ELF8</accession>
<gene>
    <name evidence="5" type="ORF">H8705_04165</name>
</gene>
<evidence type="ECO:0000256" key="3">
    <source>
        <dbReference type="ARBA" id="ARBA00023052"/>
    </source>
</evidence>